<dbReference type="EnsemblPlants" id="LPERR05G02000.1">
    <property type="protein sequence ID" value="LPERR05G02000.1"/>
    <property type="gene ID" value="LPERR05G02000"/>
</dbReference>
<reference evidence="3" key="3">
    <citation type="submission" date="2015-04" db="UniProtKB">
        <authorList>
            <consortium name="EnsemblPlants"/>
        </authorList>
    </citation>
    <scope>IDENTIFICATION</scope>
</reference>
<evidence type="ECO:0000313" key="4">
    <source>
        <dbReference type="Proteomes" id="UP000032180"/>
    </source>
</evidence>
<dbReference type="Proteomes" id="UP000032180">
    <property type="component" value="Chromosome 5"/>
</dbReference>
<feature type="coiled-coil region" evidence="1">
    <location>
        <begin position="185"/>
        <end position="275"/>
    </location>
</feature>
<feature type="compositionally biased region" description="Basic and acidic residues" evidence="2">
    <location>
        <begin position="1"/>
        <end position="15"/>
    </location>
</feature>
<keyword evidence="1" id="KW-0175">Coiled coil</keyword>
<dbReference type="AlphaFoldDB" id="A0A0D9WCD6"/>
<dbReference type="HOGENOM" id="CLU_954294_0_0_1"/>
<protein>
    <submittedName>
        <fullName evidence="3">Uncharacterized protein</fullName>
    </submittedName>
</protein>
<evidence type="ECO:0000256" key="1">
    <source>
        <dbReference type="SAM" id="Coils"/>
    </source>
</evidence>
<sequence length="292" mass="33567">MEKELVTMVQSRKEEEESQTGSLFHHAASSELDMDLEIQRYLYIAIVHATALRSHRLGASVVSDKVVRTEVSKYLRRMPKAMEGIDIPSFEGTTVEQMKERMDRYLYSTIVQSSAVHASYWEHKIIDGKKENSSTNITTEEKKEKKTIITRITSTITGFFIQIRNWTTSTITQTWTSITTTNKRVIAIELELKEKREMVVRIERQLQEKTEMVVRIQRELQEKETMVVSLREEFTASTTKLNACAVKADKAAAQLIVCAKRVRKLEAMINELQEQGGRNGADGLDFDWTVQK</sequence>
<keyword evidence="4" id="KW-1185">Reference proteome</keyword>
<reference evidence="4" key="2">
    <citation type="submission" date="2013-12" db="EMBL/GenBank/DDBJ databases">
        <authorList>
            <person name="Yu Y."/>
            <person name="Lee S."/>
            <person name="de Baynast K."/>
            <person name="Wissotski M."/>
            <person name="Liu L."/>
            <person name="Talag J."/>
            <person name="Goicoechea J."/>
            <person name="Angelova A."/>
            <person name="Jetty R."/>
            <person name="Kudrna D."/>
            <person name="Golser W."/>
            <person name="Rivera L."/>
            <person name="Zhang J."/>
            <person name="Wing R."/>
        </authorList>
    </citation>
    <scope>NUCLEOTIDE SEQUENCE</scope>
</reference>
<feature type="region of interest" description="Disordered" evidence="2">
    <location>
        <begin position="1"/>
        <end position="24"/>
    </location>
</feature>
<dbReference type="STRING" id="77586.A0A0D9WCD6"/>
<accession>A0A0D9WCD6</accession>
<evidence type="ECO:0000313" key="3">
    <source>
        <dbReference type="EnsemblPlants" id="LPERR05G02000.1"/>
    </source>
</evidence>
<reference evidence="3 4" key="1">
    <citation type="submission" date="2012-08" db="EMBL/GenBank/DDBJ databases">
        <title>Oryza genome evolution.</title>
        <authorList>
            <person name="Wing R.A."/>
        </authorList>
    </citation>
    <scope>NUCLEOTIDE SEQUENCE</scope>
</reference>
<evidence type="ECO:0000256" key="2">
    <source>
        <dbReference type="SAM" id="MobiDB-lite"/>
    </source>
</evidence>
<name>A0A0D9WCD6_9ORYZ</name>
<dbReference type="Gramene" id="LPERR05G02000.1">
    <property type="protein sequence ID" value="LPERR05G02000.1"/>
    <property type="gene ID" value="LPERR05G02000"/>
</dbReference>
<proteinExistence type="predicted"/>
<organism evidence="3 4">
    <name type="scientific">Leersia perrieri</name>
    <dbReference type="NCBI Taxonomy" id="77586"/>
    <lineage>
        <taxon>Eukaryota</taxon>
        <taxon>Viridiplantae</taxon>
        <taxon>Streptophyta</taxon>
        <taxon>Embryophyta</taxon>
        <taxon>Tracheophyta</taxon>
        <taxon>Spermatophyta</taxon>
        <taxon>Magnoliopsida</taxon>
        <taxon>Liliopsida</taxon>
        <taxon>Poales</taxon>
        <taxon>Poaceae</taxon>
        <taxon>BOP clade</taxon>
        <taxon>Oryzoideae</taxon>
        <taxon>Oryzeae</taxon>
        <taxon>Oryzinae</taxon>
        <taxon>Leersia</taxon>
    </lineage>
</organism>